<dbReference type="EMBL" id="JACRWG010000082">
    <property type="protein sequence ID" value="MBC6010967.1"/>
    <property type="molecule type" value="Genomic_DNA"/>
</dbReference>
<proteinExistence type="predicted"/>
<name>A0ABR7KE44_9FIRM</name>
<sequence>MCKLCKYVIIKDGVLCVLETDRMKEVIRNELGVFDYRDYIFDDDPSVYLLVKDLSVYDTDHTIVYRSFPDDADGYFNGTVIFTKMDDFGFASLSNNDIDIIRSHLHRLSDGLFEMSYSLKGSY</sequence>
<gene>
    <name evidence="1" type="ORF">H8909_12180</name>
</gene>
<protein>
    <submittedName>
        <fullName evidence="1">Uncharacterized protein</fullName>
    </submittedName>
</protein>
<accession>A0ABR7KE44</accession>
<evidence type="ECO:0000313" key="1">
    <source>
        <dbReference type="EMBL" id="MBC6010967.1"/>
    </source>
</evidence>
<keyword evidence="2" id="KW-1185">Reference proteome</keyword>
<dbReference type="Proteomes" id="UP000603474">
    <property type="component" value="Unassembled WGS sequence"/>
</dbReference>
<reference evidence="1 2" key="1">
    <citation type="submission" date="2020-08" db="EMBL/GenBank/DDBJ databases">
        <authorList>
            <person name="Liu C."/>
            <person name="Sun Q."/>
        </authorList>
    </citation>
    <scope>NUCLEOTIDE SEQUENCE [LARGE SCALE GENOMIC DNA]</scope>
    <source>
        <strain evidence="1 2">NSJ-22</strain>
    </source>
</reference>
<comment type="caution">
    <text evidence="1">The sequence shown here is derived from an EMBL/GenBank/DDBJ whole genome shotgun (WGS) entry which is preliminary data.</text>
</comment>
<evidence type="ECO:0000313" key="2">
    <source>
        <dbReference type="Proteomes" id="UP000603474"/>
    </source>
</evidence>
<dbReference type="RefSeq" id="WP_187013015.1">
    <property type="nucleotide sequence ID" value="NZ_JACRWG010000082.1"/>
</dbReference>
<organism evidence="1 2">
    <name type="scientific">Catenibacterium faecis</name>
    <dbReference type="NCBI Taxonomy" id="2764323"/>
    <lineage>
        <taxon>Bacteria</taxon>
        <taxon>Bacillati</taxon>
        <taxon>Bacillota</taxon>
        <taxon>Erysipelotrichia</taxon>
        <taxon>Erysipelotrichales</taxon>
        <taxon>Coprobacillaceae</taxon>
        <taxon>Catenibacterium</taxon>
    </lineage>
</organism>